<dbReference type="EMBL" id="NJCX01000009">
    <property type="protein sequence ID" value="PHM73686.1"/>
    <property type="molecule type" value="Genomic_DNA"/>
</dbReference>
<dbReference type="Proteomes" id="UP000221101">
    <property type="component" value="Unassembled WGS sequence"/>
</dbReference>
<keyword evidence="2" id="KW-1185">Reference proteome</keyword>
<comment type="caution">
    <text evidence="1">The sequence shown here is derived from an EMBL/GenBank/DDBJ whole genome shotgun (WGS) entry which is preliminary data.</text>
</comment>
<evidence type="ECO:0000313" key="2">
    <source>
        <dbReference type="Proteomes" id="UP000221101"/>
    </source>
</evidence>
<protein>
    <recommendedName>
        <fullName evidence="3">Phage protein</fullName>
    </recommendedName>
</protein>
<sequence length="146" mass="16760">MKNLTPLERVGLQLSIINRLQDVFIDIKSELDITPEFIQEALARFMSIATGDSYHITKSVRVGFGELQSISTNITVPEPVREPLAPCCKYYVPKLGDKEFTDELEWYEDEYDYRYLDGGFIHLDRESAEIHARAIMSLTGKNNINK</sequence>
<evidence type="ECO:0000313" key="1">
    <source>
        <dbReference type="EMBL" id="PHM73686.1"/>
    </source>
</evidence>
<reference evidence="1 2" key="1">
    <citation type="journal article" date="2017" name="Nat. Microbiol.">
        <title>Natural product diversity associated with the nematode symbionts Photorhabdus and Xenorhabdus.</title>
        <authorList>
            <person name="Tobias N.J."/>
            <person name="Wolff H."/>
            <person name="Djahanschiri B."/>
            <person name="Grundmann F."/>
            <person name="Kronenwerth M."/>
            <person name="Shi Y.M."/>
            <person name="Simonyi S."/>
            <person name="Grun P."/>
            <person name="Shapiro-Ilan D."/>
            <person name="Pidot S.J."/>
            <person name="Stinear T.P."/>
            <person name="Ebersberger I."/>
            <person name="Bode H.B."/>
        </authorList>
    </citation>
    <scope>NUCLEOTIDE SEQUENCE [LARGE SCALE GENOMIC DNA]</scope>
    <source>
        <strain evidence="1 2">DSM 17907</strain>
    </source>
</reference>
<dbReference type="RefSeq" id="WP_099141575.1">
    <property type="nucleotide sequence ID" value="NZ_CAWNOR010000130.1"/>
</dbReference>
<dbReference type="AlphaFoldDB" id="A0A2D0LDB0"/>
<proteinExistence type="predicted"/>
<name>A0A2D0LDB0_9GAMM</name>
<evidence type="ECO:0008006" key="3">
    <source>
        <dbReference type="Google" id="ProtNLM"/>
    </source>
</evidence>
<organism evidence="1 2">
    <name type="scientific">Xenorhabdus kozodoii</name>
    <dbReference type="NCBI Taxonomy" id="351676"/>
    <lineage>
        <taxon>Bacteria</taxon>
        <taxon>Pseudomonadati</taxon>
        <taxon>Pseudomonadota</taxon>
        <taxon>Gammaproteobacteria</taxon>
        <taxon>Enterobacterales</taxon>
        <taxon>Morganellaceae</taxon>
        <taxon>Xenorhabdus</taxon>
    </lineage>
</organism>
<gene>
    <name evidence="1" type="ORF">Xkoz_01507</name>
</gene>
<dbReference type="OrthoDB" id="6448194at2"/>
<accession>A0A2D0LDB0</accession>